<dbReference type="EMBL" id="CM001219">
    <property type="protein sequence ID" value="AES72104.1"/>
    <property type="molecule type" value="Genomic_DNA"/>
</dbReference>
<organism evidence="1 3">
    <name type="scientific">Medicago truncatula</name>
    <name type="common">Barrel medic</name>
    <name type="synonym">Medicago tribuloides</name>
    <dbReference type="NCBI Taxonomy" id="3880"/>
    <lineage>
        <taxon>Eukaryota</taxon>
        <taxon>Viridiplantae</taxon>
        <taxon>Streptophyta</taxon>
        <taxon>Embryophyta</taxon>
        <taxon>Tracheophyta</taxon>
        <taxon>Spermatophyta</taxon>
        <taxon>Magnoliopsida</taxon>
        <taxon>eudicotyledons</taxon>
        <taxon>Gunneridae</taxon>
        <taxon>Pentapetalae</taxon>
        <taxon>rosids</taxon>
        <taxon>fabids</taxon>
        <taxon>Fabales</taxon>
        <taxon>Fabaceae</taxon>
        <taxon>Papilionoideae</taxon>
        <taxon>50 kb inversion clade</taxon>
        <taxon>NPAAA clade</taxon>
        <taxon>Hologalegina</taxon>
        <taxon>IRL clade</taxon>
        <taxon>Trifolieae</taxon>
        <taxon>Medicago</taxon>
    </lineage>
</organism>
<sequence length="130" mass="14879">MKNGFKTMKFWILRGGVPQEVPSTGVTVLEFFLIFWGSFGVRPFTVGNTTLKVVSSKLVRHVKTYFDNQYVFILFVFDTFGFLAPEAVDLLHIVQKVMHNNVMSHRFINVVFTKISFAIQKGLTTQLVAR</sequence>
<dbReference type="PaxDb" id="3880-AES72104"/>
<keyword evidence="3" id="KW-1185">Reference proteome</keyword>
<dbReference type="PANTHER" id="PTHR48462:SF1">
    <property type="entry name" value="PROTEIN, PUTATIVE-RELATED"/>
    <property type="match status" value="1"/>
</dbReference>
<name>G7J2J7_MEDTR</name>
<dbReference type="PANTHER" id="PTHR48462">
    <property type="entry name" value="PROTEIN, PUTATIVE-RELATED"/>
    <property type="match status" value="1"/>
</dbReference>
<evidence type="ECO:0000313" key="2">
    <source>
        <dbReference type="EnsemblPlants" id="AES72104"/>
    </source>
</evidence>
<evidence type="ECO:0000313" key="1">
    <source>
        <dbReference type="EMBL" id="AES72104.1"/>
    </source>
</evidence>
<reference evidence="2" key="3">
    <citation type="submission" date="2015-04" db="UniProtKB">
        <authorList>
            <consortium name="EnsemblPlants"/>
        </authorList>
    </citation>
    <scope>IDENTIFICATION</scope>
    <source>
        <strain evidence="2">cv. Jemalong A17</strain>
    </source>
</reference>
<dbReference type="EnsemblPlants" id="AES72104">
    <property type="protein sequence ID" value="AES72104"/>
    <property type="gene ID" value="MTR_3g086140"/>
</dbReference>
<dbReference type="Proteomes" id="UP000002051">
    <property type="component" value="Chromosome 3"/>
</dbReference>
<proteinExistence type="predicted"/>
<accession>G7J2J7</accession>
<reference evidence="1 3" key="1">
    <citation type="journal article" date="2011" name="Nature">
        <title>The Medicago genome provides insight into the evolution of rhizobial symbioses.</title>
        <authorList>
            <person name="Young N.D."/>
            <person name="Debelle F."/>
            <person name="Oldroyd G.E."/>
            <person name="Geurts R."/>
            <person name="Cannon S.B."/>
            <person name="Udvardi M.K."/>
            <person name="Benedito V.A."/>
            <person name="Mayer K.F."/>
            <person name="Gouzy J."/>
            <person name="Schoof H."/>
            <person name="Van de Peer Y."/>
            <person name="Proost S."/>
            <person name="Cook D.R."/>
            <person name="Meyers B.C."/>
            <person name="Spannagl M."/>
            <person name="Cheung F."/>
            <person name="De Mita S."/>
            <person name="Krishnakumar V."/>
            <person name="Gundlach H."/>
            <person name="Zhou S."/>
            <person name="Mudge J."/>
            <person name="Bharti A.K."/>
            <person name="Murray J.D."/>
            <person name="Naoumkina M.A."/>
            <person name="Rosen B."/>
            <person name="Silverstein K.A."/>
            <person name="Tang H."/>
            <person name="Rombauts S."/>
            <person name="Zhao P.X."/>
            <person name="Zhou P."/>
            <person name="Barbe V."/>
            <person name="Bardou P."/>
            <person name="Bechner M."/>
            <person name="Bellec A."/>
            <person name="Berger A."/>
            <person name="Berges H."/>
            <person name="Bidwell S."/>
            <person name="Bisseling T."/>
            <person name="Choisne N."/>
            <person name="Couloux A."/>
            <person name="Denny R."/>
            <person name="Deshpande S."/>
            <person name="Dai X."/>
            <person name="Doyle J.J."/>
            <person name="Dudez A.M."/>
            <person name="Farmer A.D."/>
            <person name="Fouteau S."/>
            <person name="Franken C."/>
            <person name="Gibelin C."/>
            <person name="Gish J."/>
            <person name="Goldstein S."/>
            <person name="Gonzalez A.J."/>
            <person name="Green P.J."/>
            <person name="Hallab A."/>
            <person name="Hartog M."/>
            <person name="Hua A."/>
            <person name="Humphray S.J."/>
            <person name="Jeong D.H."/>
            <person name="Jing Y."/>
            <person name="Jocker A."/>
            <person name="Kenton S.M."/>
            <person name="Kim D.J."/>
            <person name="Klee K."/>
            <person name="Lai H."/>
            <person name="Lang C."/>
            <person name="Lin S."/>
            <person name="Macmil S.L."/>
            <person name="Magdelenat G."/>
            <person name="Matthews L."/>
            <person name="McCorrison J."/>
            <person name="Monaghan E.L."/>
            <person name="Mun J.H."/>
            <person name="Najar F.Z."/>
            <person name="Nicholson C."/>
            <person name="Noirot C."/>
            <person name="O'Bleness M."/>
            <person name="Paule C.R."/>
            <person name="Poulain J."/>
            <person name="Prion F."/>
            <person name="Qin B."/>
            <person name="Qu C."/>
            <person name="Retzel E.F."/>
            <person name="Riddle C."/>
            <person name="Sallet E."/>
            <person name="Samain S."/>
            <person name="Samson N."/>
            <person name="Sanders I."/>
            <person name="Saurat O."/>
            <person name="Scarpelli C."/>
            <person name="Schiex T."/>
            <person name="Segurens B."/>
            <person name="Severin A.J."/>
            <person name="Sherrier D.J."/>
            <person name="Shi R."/>
            <person name="Sims S."/>
            <person name="Singer S.R."/>
            <person name="Sinharoy S."/>
            <person name="Sterck L."/>
            <person name="Viollet A."/>
            <person name="Wang B.B."/>
            <person name="Wang K."/>
            <person name="Wang M."/>
            <person name="Wang X."/>
            <person name="Warfsmann J."/>
            <person name="Weissenbach J."/>
            <person name="White D.D."/>
            <person name="White J.D."/>
            <person name="Wiley G.B."/>
            <person name="Wincker P."/>
            <person name="Xing Y."/>
            <person name="Yang L."/>
            <person name="Yao Z."/>
            <person name="Ying F."/>
            <person name="Zhai J."/>
            <person name="Zhou L."/>
            <person name="Zuber A."/>
            <person name="Denarie J."/>
            <person name="Dixon R.A."/>
            <person name="May G.D."/>
            <person name="Schwartz D.C."/>
            <person name="Rogers J."/>
            <person name="Quetier F."/>
            <person name="Town C.D."/>
            <person name="Roe B.A."/>
        </authorList>
    </citation>
    <scope>NUCLEOTIDE SEQUENCE [LARGE SCALE GENOMIC DNA]</scope>
    <source>
        <strain evidence="1">A17</strain>
        <strain evidence="2 3">cv. Jemalong A17</strain>
    </source>
</reference>
<evidence type="ECO:0000313" key="3">
    <source>
        <dbReference type="Proteomes" id="UP000002051"/>
    </source>
</evidence>
<reference evidence="1 3" key="2">
    <citation type="journal article" date="2014" name="BMC Genomics">
        <title>An improved genome release (version Mt4.0) for the model legume Medicago truncatula.</title>
        <authorList>
            <person name="Tang H."/>
            <person name="Krishnakumar V."/>
            <person name="Bidwell S."/>
            <person name="Rosen B."/>
            <person name="Chan A."/>
            <person name="Zhou S."/>
            <person name="Gentzbittel L."/>
            <person name="Childs K.L."/>
            <person name="Yandell M."/>
            <person name="Gundlach H."/>
            <person name="Mayer K.F."/>
            <person name="Schwartz D.C."/>
            <person name="Town C.D."/>
        </authorList>
    </citation>
    <scope>GENOME REANNOTATION</scope>
    <source>
        <strain evidence="2 3">cv. Jemalong A17</strain>
    </source>
</reference>
<protein>
    <submittedName>
        <fullName evidence="1 2">Uncharacterized protein</fullName>
    </submittedName>
</protein>
<gene>
    <name evidence="1" type="ordered locus">MTR_3g086140</name>
</gene>
<dbReference type="AlphaFoldDB" id="G7J2J7"/>
<dbReference type="HOGENOM" id="CLU_1941220_0_0_1"/>